<dbReference type="GO" id="GO:0008270">
    <property type="term" value="F:zinc ion binding"/>
    <property type="evidence" value="ECO:0007669"/>
    <property type="project" value="UniProtKB-UniRule"/>
</dbReference>
<feature type="binding site" evidence="13">
    <location>
        <position position="156"/>
    </location>
    <ligand>
        <name>Zn(2+)</name>
        <dbReference type="ChEBI" id="CHEBI:29105"/>
        <note>catalytic</note>
    </ligand>
</feature>
<dbReference type="Pfam" id="PF01427">
    <property type="entry name" value="Peptidase_M15"/>
    <property type="match status" value="1"/>
</dbReference>
<feature type="chain" id="PRO_5010357338" description="D-alanyl-D-alanine dipeptidase" evidence="15">
    <location>
        <begin position="32"/>
        <end position="457"/>
    </location>
</feature>
<keyword evidence="5 13" id="KW-0479">Metal-binding</keyword>
<dbReference type="InterPro" id="IPR005490">
    <property type="entry name" value="LD_TPept_cat_dom"/>
</dbReference>
<evidence type="ECO:0000256" key="11">
    <source>
        <dbReference type="ARBA" id="ARBA00023049"/>
    </source>
</evidence>
<accession>A0A1H3XVK8</accession>
<evidence type="ECO:0000256" key="14">
    <source>
        <dbReference type="PROSITE-ProRule" id="PRU01373"/>
    </source>
</evidence>
<dbReference type="UniPathway" id="UPA00219"/>
<comment type="catalytic activity">
    <reaction evidence="1 13">
        <text>D-alanyl-D-alanine + H2O = 2 D-alanine</text>
        <dbReference type="Rhea" id="RHEA:20661"/>
        <dbReference type="ChEBI" id="CHEBI:15377"/>
        <dbReference type="ChEBI" id="CHEBI:57416"/>
        <dbReference type="ChEBI" id="CHEBI:57822"/>
        <dbReference type="EC" id="3.4.13.22"/>
    </reaction>
</comment>
<evidence type="ECO:0000256" key="15">
    <source>
        <dbReference type="SAM" id="SignalP"/>
    </source>
</evidence>
<dbReference type="RefSeq" id="WP_256202829.1">
    <property type="nucleotide sequence ID" value="NZ_FNQG01000006.1"/>
</dbReference>
<evidence type="ECO:0000256" key="8">
    <source>
        <dbReference type="ARBA" id="ARBA00022960"/>
    </source>
</evidence>
<evidence type="ECO:0000256" key="1">
    <source>
        <dbReference type="ARBA" id="ARBA00001362"/>
    </source>
</evidence>
<keyword evidence="6 13" id="KW-0378">Hydrolase</keyword>
<dbReference type="CDD" id="cd16913">
    <property type="entry name" value="YkuD_like"/>
    <property type="match status" value="1"/>
</dbReference>
<dbReference type="Pfam" id="PF03734">
    <property type="entry name" value="YkuD"/>
    <property type="match status" value="1"/>
</dbReference>
<keyword evidence="4" id="KW-0808">Transferase</keyword>
<evidence type="ECO:0000256" key="13">
    <source>
        <dbReference type="HAMAP-Rule" id="MF_01924"/>
    </source>
</evidence>
<dbReference type="HAMAP" id="MF_01924">
    <property type="entry name" value="A_A_dipeptidase"/>
    <property type="match status" value="1"/>
</dbReference>
<dbReference type="EMBL" id="FNQG01000006">
    <property type="protein sequence ID" value="SEA03353.1"/>
    <property type="molecule type" value="Genomic_DNA"/>
</dbReference>
<keyword evidence="12 14" id="KW-0961">Cell wall biogenesis/degradation</keyword>
<evidence type="ECO:0000256" key="9">
    <source>
        <dbReference type="ARBA" id="ARBA00022984"/>
    </source>
</evidence>
<evidence type="ECO:0000256" key="12">
    <source>
        <dbReference type="ARBA" id="ARBA00023316"/>
    </source>
</evidence>
<feature type="active site" description="Nucleophile" evidence="14">
    <location>
        <position position="424"/>
    </location>
</feature>
<keyword evidence="9 14" id="KW-0573">Peptidoglycan synthesis</keyword>
<dbReference type="InterPro" id="IPR000755">
    <property type="entry name" value="A_A_dipeptidase"/>
</dbReference>
<evidence type="ECO:0000259" key="16">
    <source>
        <dbReference type="PROSITE" id="PS52029"/>
    </source>
</evidence>
<protein>
    <recommendedName>
        <fullName evidence="13">D-alanyl-D-alanine dipeptidase</fullName>
        <shortName evidence="13">D-Ala-D-Ala dipeptidase</shortName>
        <ecNumber evidence="13">3.4.13.22</ecNumber>
    </recommendedName>
</protein>
<feature type="binding site" evidence="13">
    <location>
        <position position="225"/>
    </location>
    <ligand>
        <name>Zn(2+)</name>
        <dbReference type="ChEBI" id="CHEBI:29105"/>
        <note>catalytic</note>
    </ligand>
</feature>
<evidence type="ECO:0000313" key="18">
    <source>
        <dbReference type="Proteomes" id="UP000183469"/>
    </source>
</evidence>
<comment type="similarity">
    <text evidence="13">Belongs to the peptidase M15D family.</text>
</comment>
<evidence type="ECO:0000256" key="7">
    <source>
        <dbReference type="ARBA" id="ARBA00022833"/>
    </source>
</evidence>
<dbReference type="InterPro" id="IPR038063">
    <property type="entry name" value="Transpep_catalytic_dom"/>
</dbReference>
<evidence type="ECO:0000313" key="17">
    <source>
        <dbReference type="EMBL" id="SEA03353.1"/>
    </source>
</evidence>
<keyword evidence="10 13" id="KW-0224">Dipeptidase</keyword>
<dbReference type="PROSITE" id="PS52029">
    <property type="entry name" value="LD_TPASE"/>
    <property type="match status" value="1"/>
</dbReference>
<proteinExistence type="inferred from homology"/>
<comment type="cofactor">
    <cofactor evidence="13">
        <name>Zn(2+)</name>
        <dbReference type="ChEBI" id="CHEBI:29105"/>
    </cofactor>
    <text evidence="13">Binds 1 zinc ion per subunit.</text>
</comment>
<dbReference type="PANTHER" id="PTHR43126">
    <property type="entry name" value="D-ALANYL-D-ALANINE DIPEPTIDASE"/>
    <property type="match status" value="1"/>
</dbReference>
<dbReference type="PANTHER" id="PTHR43126:SF1">
    <property type="entry name" value="D-ALANYL-D-ALANINE DIPEPTIDASE"/>
    <property type="match status" value="1"/>
</dbReference>
<evidence type="ECO:0000256" key="2">
    <source>
        <dbReference type="ARBA" id="ARBA00004752"/>
    </source>
</evidence>
<feature type="binding site" evidence="13">
    <location>
        <position position="163"/>
    </location>
    <ligand>
        <name>Zn(2+)</name>
        <dbReference type="ChEBI" id="CHEBI:29105"/>
        <note>catalytic</note>
    </ligand>
</feature>
<dbReference type="EC" id="3.4.13.22" evidence="13"/>
<dbReference type="GO" id="GO:0006508">
    <property type="term" value="P:proteolysis"/>
    <property type="evidence" value="ECO:0007669"/>
    <property type="project" value="UniProtKB-KW"/>
</dbReference>
<dbReference type="InterPro" id="IPR009045">
    <property type="entry name" value="Zn_M74/Hedgehog-like"/>
</dbReference>
<dbReference type="GO" id="GO:0160237">
    <property type="term" value="F:D-Ala-D-Ala dipeptidase activity"/>
    <property type="evidence" value="ECO:0007669"/>
    <property type="project" value="UniProtKB-EC"/>
</dbReference>
<dbReference type="GO" id="GO:0071555">
    <property type="term" value="P:cell wall organization"/>
    <property type="evidence" value="ECO:0007669"/>
    <property type="project" value="UniProtKB-UniRule"/>
</dbReference>
<dbReference type="Proteomes" id="UP000183469">
    <property type="component" value="Unassembled WGS sequence"/>
</dbReference>
<dbReference type="CDD" id="cd14817">
    <property type="entry name" value="D-Ala-D-Ala_dipeptidase_VanX"/>
    <property type="match status" value="1"/>
</dbReference>
<evidence type="ECO:0000256" key="10">
    <source>
        <dbReference type="ARBA" id="ARBA00022997"/>
    </source>
</evidence>
<dbReference type="GO" id="GO:0008237">
    <property type="term" value="F:metallopeptidase activity"/>
    <property type="evidence" value="ECO:0007669"/>
    <property type="project" value="UniProtKB-KW"/>
</dbReference>
<comment type="pathway">
    <text evidence="2 14">Cell wall biogenesis; peptidoglycan biosynthesis.</text>
</comment>
<dbReference type="Gene3D" id="3.30.1380.10">
    <property type="match status" value="1"/>
</dbReference>
<sequence length="457" mass="51209">MFFGKGSFFRGLMLPLLIFSLLFGSLPTVSAAPQSKVNPHDSSGFVVLSDVVPDIIQEIRYYSTYNFVGDRIDGYNEPVALMTKEAAQALKAVSDDVKAQGYRLKIYDAYRPQRAVTNFVKWAENLNDKRMKDYFYPEVEKNRLFAEGYIAAKSGHSRGSTVDLTLFDMSTGKELDMGGTFDYFGLLSHPDYRGKLTEKQIKNRMILRDAMLRHGFKPLEEEWWHFTLKDEPYPDTYFEFPVQRLPESNLATKASPAWVTNLPAAKTAKQMFVVGAVSGTTAWVSLHEKDANGKWQQIMTTPGFIGKNGLGKEKEGDNKTPVGTFHFTAAFGIAPNPGSIIPYKQVDENFYWSGDARPGMKYNEMVDIRQLPSLDKDGSEHLVDYNPHYIYCLNIGYNEAGTPGKGSAIFLHCLGSNKPYTGGCVAIPEDKMRFVLQHVRPECKVVIDSLTNLGGSL</sequence>
<comment type="function">
    <text evidence="13">Catalyzes hydrolysis of the D-alanyl-D-alanine dipeptide.</text>
</comment>
<keyword evidence="7 13" id="KW-0862">Zinc</keyword>
<dbReference type="AlphaFoldDB" id="A0A1H3XVK8"/>
<dbReference type="SUPFAM" id="SSF55166">
    <property type="entry name" value="Hedgehog/DD-peptidase"/>
    <property type="match status" value="1"/>
</dbReference>
<gene>
    <name evidence="17" type="ORF">SAMN05660648_01688</name>
</gene>
<organism evidence="17 18">
    <name type="scientific">Selenomonas ruminantium</name>
    <dbReference type="NCBI Taxonomy" id="971"/>
    <lineage>
        <taxon>Bacteria</taxon>
        <taxon>Bacillati</taxon>
        <taxon>Bacillota</taxon>
        <taxon>Negativicutes</taxon>
        <taxon>Selenomonadales</taxon>
        <taxon>Selenomonadaceae</taxon>
        <taxon>Selenomonas</taxon>
    </lineage>
</organism>
<dbReference type="GO" id="GO:0008360">
    <property type="term" value="P:regulation of cell shape"/>
    <property type="evidence" value="ECO:0007669"/>
    <property type="project" value="UniProtKB-UniRule"/>
</dbReference>
<keyword evidence="15" id="KW-0732">Signal</keyword>
<evidence type="ECO:0000256" key="4">
    <source>
        <dbReference type="ARBA" id="ARBA00022679"/>
    </source>
</evidence>
<keyword evidence="8 14" id="KW-0133">Cell shape</keyword>
<dbReference type="GO" id="GO:0016740">
    <property type="term" value="F:transferase activity"/>
    <property type="evidence" value="ECO:0007669"/>
    <property type="project" value="UniProtKB-KW"/>
</dbReference>
<feature type="signal peptide" evidence="15">
    <location>
        <begin position="1"/>
        <end position="31"/>
    </location>
</feature>
<evidence type="ECO:0000256" key="6">
    <source>
        <dbReference type="ARBA" id="ARBA00022801"/>
    </source>
</evidence>
<name>A0A1H3XVK8_SELRU</name>
<dbReference type="GO" id="GO:0009252">
    <property type="term" value="P:peptidoglycan biosynthetic process"/>
    <property type="evidence" value="ECO:0007669"/>
    <property type="project" value="UniProtKB-UniPathway"/>
</dbReference>
<keyword evidence="11 13" id="KW-0482">Metalloprotease</keyword>
<evidence type="ECO:0000256" key="5">
    <source>
        <dbReference type="ARBA" id="ARBA00022723"/>
    </source>
</evidence>
<feature type="active site" description="Proton donor/acceptor" evidence="14">
    <location>
        <position position="412"/>
    </location>
</feature>
<keyword evidence="3 13" id="KW-0645">Protease</keyword>
<feature type="domain" description="L,D-TPase catalytic" evidence="16">
    <location>
        <begin position="273"/>
        <end position="448"/>
    </location>
</feature>
<feature type="site" description="Transition state stabilizer" evidence="13">
    <location>
        <position position="111"/>
    </location>
</feature>
<evidence type="ECO:0000256" key="3">
    <source>
        <dbReference type="ARBA" id="ARBA00022670"/>
    </source>
</evidence>
<dbReference type="SUPFAM" id="SSF141523">
    <property type="entry name" value="L,D-transpeptidase catalytic domain-like"/>
    <property type="match status" value="1"/>
</dbReference>
<feature type="active site" description="Proton donor/acceptor" evidence="13">
    <location>
        <position position="222"/>
    </location>
</feature>
<reference evidence="17 18" key="1">
    <citation type="submission" date="2016-10" db="EMBL/GenBank/DDBJ databases">
        <authorList>
            <person name="de Groot N.N."/>
        </authorList>
    </citation>
    <scope>NUCLEOTIDE SEQUENCE [LARGE SCALE GENOMIC DNA]</scope>
    <source>
        <strain evidence="17 18">DSM 2872</strain>
    </source>
</reference>